<comment type="caution">
    <text evidence="12">Lacks conserved residue(s) required for the propagation of feature annotation.</text>
</comment>
<evidence type="ECO:0000259" key="15">
    <source>
        <dbReference type="Pfam" id="PF18913"/>
    </source>
</evidence>
<dbReference type="GO" id="GO:0005829">
    <property type="term" value="C:cytosol"/>
    <property type="evidence" value="ECO:0007669"/>
    <property type="project" value="TreeGrafter"/>
</dbReference>
<dbReference type="GO" id="GO:0006002">
    <property type="term" value="P:fructose 6-phosphate metabolic process"/>
    <property type="evidence" value="ECO:0007669"/>
    <property type="project" value="TreeGrafter"/>
</dbReference>
<dbReference type="InterPro" id="IPR044015">
    <property type="entry name" value="FBPase_C_dom"/>
</dbReference>
<evidence type="ECO:0000259" key="14">
    <source>
        <dbReference type="Pfam" id="PF00316"/>
    </source>
</evidence>
<comment type="subunit">
    <text evidence="12">Homotetramer.</text>
</comment>
<dbReference type="GO" id="GO:0042132">
    <property type="term" value="F:fructose 1,6-bisphosphate 1-phosphatase activity"/>
    <property type="evidence" value="ECO:0007669"/>
    <property type="project" value="UniProtKB-UniRule"/>
</dbReference>
<evidence type="ECO:0000256" key="5">
    <source>
        <dbReference type="ARBA" id="ARBA00022490"/>
    </source>
</evidence>
<dbReference type="PRINTS" id="PR00115">
    <property type="entry name" value="F16BPHPHTASE"/>
</dbReference>
<comment type="subcellular location">
    <subcellularLocation>
        <location evidence="12">Cytoplasm</location>
    </subcellularLocation>
</comment>
<accession>D6Z017</accession>
<dbReference type="Gene3D" id="3.30.540.10">
    <property type="entry name" value="Fructose-1,6-Bisphosphatase, subunit A, domain 1"/>
    <property type="match status" value="1"/>
</dbReference>
<dbReference type="PANTHER" id="PTHR11556">
    <property type="entry name" value="FRUCTOSE-1,6-BISPHOSPHATASE-RELATED"/>
    <property type="match status" value="1"/>
</dbReference>
<dbReference type="NCBIfam" id="NF006779">
    <property type="entry name" value="PRK09293.1-3"/>
    <property type="match status" value="1"/>
</dbReference>
<dbReference type="CDD" id="cd00354">
    <property type="entry name" value="FBPase"/>
    <property type="match status" value="1"/>
</dbReference>
<comment type="pathway">
    <text evidence="12">Carbohydrate biosynthesis; gluconeogenesis.</text>
</comment>
<dbReference type="FunFam" id="3.40.190.80:FF:000001">
    <property type="entry name" value="Fructose-1,6-bisphosphatase class 1"/>
    <property type="match status" value="1"/>
</dbReference>
<keyword evidence="6 12" id="KW-0479">Metal-binding</keyword>
<evidence type="ECO:0000256" key="13">
    <source>
        <dbReference type="RuleBase" id="RU000508"/>
    </source>
</evidence>
<comment type="catalytic activity">
    <reaction evidence="1 12">
        <text>beta-D-fructose 1,6-bisphosphate + H2O = beta-D-fructose 6-phosphate + phosphate</text>
        <dbReference type="Rhea" id="RHEA:11064"/>
        <dbReference type="ChEBI" id="CHEBI:15377"/>
        <dbReference type="ChEBI" id="CHEBI:32966"/>
        <dbReference type="ChEBI" id="CHEBI:43474"/>
        <dbReference type="ChEBI" id="CHEBI:57634"/>
        <dbReference type="EC" id="3.1.3.11"/>
    </reaction>
</comment>
<dbReference type="AlphaFoldDB" id="D6Z017"/>
<reference evidence="17" key="1">
    <citation type="submission" date="2010-02" db="EMBL/GenBank/DDBJ databases">
        <title>Complete sequence of Desulfurivibrio alkaliphilus AHT2.</title>
        <authorList>
            <consortium name="US DOE Joint Genome Institute"/>
            <person name="Pitluck S."/>
            <person name="Chertkov O."/>
            <person name="Detter J.C."/>
            <person name="Han C."/>
            <person name="Tapia R."/>
            <person name="Larimer F."/>
            <person name="Land M."/>
            <person name="Hauser L."/>
            <person name="Kyrpides N."/>
            <person name="Mikhailova N."/>
            <person name="Sorokin D.Y."/>
            <person name="Muyzer G."/>
            <person name="Woyke T."/>
        </authorList>
    </citation>
    <scope>NUCLEOTIDE SEQUENCE [LARGE SCALE GENOMIC DNA]</scope>
    <source>
        <strain evidence="17">DSM 19089 / UNIQEM U267 / AHT2</strain>
    </source>
</reference>
<organism evidence="16 17">
    <name type="scientific">Desulfurivibrio alkaliphilus (strain DSM 19089 / UNIQEM U267 / AHT2)</name>
    <dbReference type="NCBI Taxonomy" id="589865"/>
    <lineage>
        <taxon>Bacteria</taxon>
        <taxon>Pseudomonadati</taxon>
        <taxon>Thermodesulfobacteriota</taxon>
        <taxon>Desulfobulbia</taxon>
        <taxon>Desulfobulbales</taxon>
        <taxon>Desulfobulbaceae</taxon>
        <taxon>Desulfurivibrio</taxon>
    </lineage>
</organism>
<dbReference type="OrthoDB" id="9806756at2"/>
<dbReference type="Pfam" id="PF18913">
    <property type="entry name" value="FBPase_C"/>
    <property type="match status" value="1"/>
</dbReference>
<dbReference type="RefSeq" id="WP_013162705.1">
    <property type="nucleotide sequence ID" value="NC_014216.1"/>
</dbReference>
<dbReference type="EC" id="3.1.3.11" evidence="4 12"/>
<dbReference type="NCBIfam" id="NF006778">
    <property type="entry name" value="PRK09293.1-1"/>
    <property type="match status" value="1"/>
</dbReference>
<proteinExistence type="inferred from homology"/>
<dbReference type="InParanoid" id="D6Z017"/>
<feature type="binding site" evidence="12">
    <location>
        <position position="277"/>
    </location>
    <ligand>
        <name>substrate</name>
    </ligand>
</feature>
<dbReference type="Pfam" id="PF00316">
    <property type="entry name" value="FBPase"/>
    <property type="match status" value="1"/>
</dbReference>
<evidence type="ECO:0000256" key="7">
    <source>
        <dbReference type="ARBA" id="ARBA00022801"/>
    </source>
</evidence>
<evidence type="ECO:0000256" key="10">
    <source>
        <dbReference type="ARBA" id="ARBA00072069"/>
    </source>
</evidence>
<evidence type="ECO:0000256" key="3">
    <source>
        <dbReference type="ARBA" id="ARBA00010941"/>
    </source>
</evidence>
<dbReference type="UniPathway" id="UPA00138"/>
<keyword evidence="9 12" id="KW-0119">Carbohydrate metabolism</keyword>
<feature type="binding site" evidence="12">
    <location>
        <position position="115"/>
    </location>
    <ligand>
        <name>Mg(2+)</name>
        <dbReference type="ChEBI" id="CHEBI:18420"/>
        <label>2</label>
    </ligand>
</feature>
<dbReference type="KEGG" id="dak:DaAHT2_0468"/>
<keyword evidence="8 12" id="KW-0460">Magnesium</keyword>
<evidence type="ECO:0000313" key="16">
    <source>
        <dbReference type="EMBL" id="ADH85174.1"/>
    </source>
</evidence>
<evidence type="ECO:0000256" key="9">
    <source>
        <dbReference type="ARBA" id="ARBA00023277"/>
    </source>
</evidence>
<keyword evidence="7 12" id="KW-0378">Hydrolase</keyword>
<keyword evidence="5 12" id="KW-0963">Cytoplasm</keyword>
<comment type="similarity">
    <text evidence="3 12 13">Belongs to the FBPase class 1 family.</text>
</comment>
<dbReference type="HAMAP" id="MF_01855">
    <property type="entry name" value="FBPase_class1"/>
    <property type="match status" value="1"/>
</dbReference>
<protein>
    <recommendedName>
        <fullName evidence="10 12">Fructose-1,6-bisphosphatase class 1</fullName>
        <shortName evidence="12">FBPase class 1</shortName>
        <ecNumber evidence="4 12">3.1.3.11</ecNumber>
    </recommendedName>
    <alternativeName>
        <fullName evidence="11 12">D-fructose-1,6-bisphosphate 1-phosphohydrolase class 1</fullName>
    </alternativeName>
</protein>
<dbReference type="PANTHER" id="PTHR11556:SF35">
    <property type="entry name" value="SEDOHEPTULOSE-1,7-BISPHOSPHATASE, CHLOROPLASTIC"/>
    <property type="match status" value="1"/>
</dbReference>
<evidence type="ECO:0000256" key="6">
    <source>
        <dbReference type="ARBA" id="ARBA00022723"/>
    </source>
</evidence>
<dbReference type="GO" id="GO:0000287">
    <property type="term" value="F:magnesium ion binding"/>
    <property type="evidence" value="ECO:0007669"/>
    <property type="project" value="UniProtKB-UniRule"/>
</dbReference>
<feature type="binding site" evidence="12">
    <location>
        <position position="94"/>
    </location>
    <ligand>
        <name>Mg(2+)</name>
        <dbReference type="ChEBI" id="CHEBI:18420"/>
        <label>1</label>
    </ligand>
</feature>
<comment type="cofactor">
    <cofactor evidence="12">
        <name>Mg(2+)</name>
        <dbReference type="ChEBI" id="CHEBI:18420"/>
    </cofactor>
    <text evidence="12">Binds 2 magnesium ions per subunit.</text>
</comment>
<evidence type="ECO:0000256" key="4">
    <source>
        <dbReference type="ARBA" id="ARBA00013093"/>
    </source>
</evidence>
<evidence type="ECO:0000256" key="11">
    <source>
        <dbReference type="ARBA" id="ARBA00081210"/>
    </source>
</evidence>
<dbReference type="InterPro" id="IPR000146">
    <property type="entry name" value="FBPase_class-1"/>
</dbReference>
<feature type="binding site" evidence="12">
    <location>
        <position position="118"/>
    </location>
    <ligand>
        <name>Mg(2+)</name>
        <dbReference type="ChEBI" id="CHEBI:18420"/>
        <label>2</label>
    </ligand>
</feature>
<feature type="domain" description="Fructose-1-6-bisphosphatase class 1 C-terminal" evidence="15">
    <location>
        <begin position="201"/>
        <end position="335"/>
    </location>
</feature>
<sequence length="344" mass="37869">MSRPLGITVSRHIMDSQRLHPEATGDLTGLLNELIVAAKTISAEVNMAGLADILGMSGKTNIQGEHVQKLDEFANNTIKRRMARCGYLCAMTSEEEADIIPVAEGYEGKYTLAFDPLDGSSNIDVNVSIGTIFSIHRRFTPDGGPGEEVDLLQPGKKQVAAGYIIYGSSTMLVFTTGDGVHGFTLDPSVGEFYLSHPDIRIPEKSKYFSINEGNWHYWQEPVRRYLEYLKAEDKATGRPYSARYIGSMVADFHRNLIAGGIFLYPRDSKDQTKTYGKLRLLYEAAPLAMVVEQAGGKAVTDDGRSILDMAPEDLHQRVPVVIGSARDVDTFLQFMNDTPVKPAG</sequence>
<dbReference type="PROSITE" id="PS00124">
    <property type="entry name" value="FBPASE"/>
    <property type="match status" value="1"/>
</dbReference>
<evidence type="ECO:0000313" key="17">
    <source>
        <dbReference type="Proteomes" id="UP000001508"/>
    </source>
</evidence>
<comment type="pathway">
    <text evidence="2">Carbohydrate biosynthesis; Calvin cycle.</text>
</comment>
<evidence type="ECO:0000256" key="8">
    <source>
        <dbReference type="ARBA" id="ARBA00022842"/>
    </source>
</evidence>
<feature type="domain" description="Fructose-1-6-bisphosphatase class I N-terminal" evidence="14">
    <location>
        <begin position="7"/>
        <end position="197"/>
    </location>
</feature>
<dbReference type="HOGENOM" id="CLU_039977_2_2_7"/>
<dbReference type="InterPro" id="IPR028343">
    <property type="entry name" value="FBPtase"/>
</dbReference>
<feature type="binding site" evidence="12">
    <location>
        <position position="244"/>
    </location>
    <ligand>
        <name>substrate</name>
    </ligand>
</feature>
<dbReference type="GO" id="GO:0005986">
    <property type="term" value="P:sucrose biosynthetic process"/>
    <property type="evidence" value="ECO:0007669"/>
    <property type="project" value="TreeGrafter"/>
</dbReference>
<dbReference type="PIRSF" id="PIRSF000904">
    <property type="entry name" value="FBPtase_SBPase"/>
    <property type="match status" value="1"/>
</dbReference>
<dbReference type="STRING" id="589865.DaAHT2_0468"/>
<feature type="binding site" evidence="12">
    <location>
        <position position="283"/>
    </location>
    <ligand>
        <name>Mg(2+)</name>
        <dbReference type="ChEBI" id="CHEBI:18420"/>
        <label>2</label>
    </ligand>
</feature>
<dbReference type="GO" id="GO:0006094">
    <property type="term" value="P:gluconeogenesis"/>
    <property type="evidence" value="ECO:0007669"/>
    <property type="project" value="UniProtKB-UniRule"/>
</dbReference>
<gene>
    <name evidence="12" type="primary">fbp</name>
    <name evidence="16" type="ordered locus">DaAHT2_0468</name>
</gene>
<dbReference type="EMBL" id="CP001940">
    <property type="protein sequence ID" value="ADH85174.1"/>
    <property type="molecule type" value="Genomic_DNA"/>
</dbReference>
<dbReference type="InterPro" id="IPR033391">
    <property type="entry name" value="FBPase_N"/>
</dbReference>
<dbReference type="SUPFAM" id="SSF56655">
    <property type="entry name" value="Carbohydrate phosphatase"/>
    <property type="match status" value="1"/>
</dbReference>
<dbReference type="InterPro" id="IPR020548">
    <property type="entry name" value="Fructose_bisphosphatase_AS"/>
</dbReference>
<dbReference type="GO" id="GO:0006000">
    <property type="term" value="P:fructose metabolic process"/>
    <property type="evidence" value="ECO:0007669"/>
    <property type="project" value="TreeGrafter"/>
</dbReference>
<dbReference type="FunCoup" id="D6Z017">
    <property type="interactions" value="347"/>
</dbReference>
<evidence type="ECO:0000256" key="1">
    <source>
        <dbReference type="ARBA" id="ARBA00001273"/>
    </source>
</evidence>
<keyword evidence="17" id="KW-1185">Reference proteome</keyword>
<dbReference type="Proteomes" id="UP000001508">
    <property type="component" value="Chromosome"/>
</dbReference>
<dbReference type="GO" id="GO:0030388">
    <property type="term" value="P:fructose 1,6-bisphosphate metabolic process"/>
    <property type="evidence" value="ECO:0007669"/>
    <property type="project" value="TreeGrafter"/>
</dbReference>
<feature type="binding site" evidence="12">
    <location>
        <position position="115"/>
    </location>
    <ligand>
        <name>Mg(2+)</name>
        <dbReference type="ChEBI" id="CHEBI:18420"/>
        <label>1</label>
    </ligand>
</feature>
<feature type="binding site" evidence="12">
    <location>
        <position position="117"/>
    </location>
    <ligand>
        <name>Mg(2+)</name>
        <dbReference type="ChEBI" id="CHEBI:18420"/>
        <label>1</label>
    </ligand>
</feature>
<name>D6Z017_DESAT</name>
<dbReference type="Gene3D" id="3.40.190.80">
    <property type="match status" value="1"/>
</dbReference>
<feature type="binding site" evidence="12">
    <location>
        <position position="211"/>
    </location>
    <ligand>
        <name>substrate</name>
    </ligand>
</feature>
<dbReference type="PIRSF" id="PIRSF500210">
    <property type="entry name" value="FBPtase"/>
    <property type="match status" value="1"/>
</dbReference>
<evidence type="ECO:0000256" key="2">
    <source>
        <dbReference type="ARBA" id="ARBA00005215"/>
    </source>
</evidence>
<dbReference type="eggNOG" id="COG0158">
    <property type="taxonomic scope" value="Bacteria"/>
</dbReference>
<feature type="binding site" evidence="12">
    <location>
        <begin position="118"/>
        <end position="121"/>
    </location>
    <ligand>
        <name>substrate</name>
    </ligand>
</feature>
<dbReference type="FunFam" id="3.30.540.10:FF:000002">
    <property type="entry name" value="Fructose-1,6-bisphosphatase class 1"/>
    <property type="match status" value="1"/>
</dbReference>
<evidence type="ECO:0000256" key="12">
    <source>
        <dbReference type="HAMAP-Rule" id="MF_01855"/>
    </source>
</evidence>